<feature type="region of interest" description="Disordered" evidence="1">
    <location>
        <begin position="109"/>
        <end position="129"/>
    </location>
</feature>
<dbReference type="HOGENOM" id="CLU_535614_0_0_1"/>
<evidence type="ECO:0000256" key="1">
    <source>
        <dbReference type="SAM" id="MobiDB-lite"/>
    </source>
</evidence>
<name>B4NWM8_DROYA</name>
<reference evidence="2 3" key="2">
    <citation type="journal article" date="2007" name="PLoS Biol.">
        <title>Principles of genome evolution in the Drosophila melanogaster species group.</title>
        <authorList>
            <person name="Ranz J.M."/>
            <person name="Maurin D."/>
            <person name="Chan Y.S."/>
            <person name="von Grotthuss M."/>
            <person name="Hillier L.W."/>
            <person name="Roote J."/>
            <person name="Ashburner M."/>
            <person name="Bergman C.M."/>
        </authorList>
    </citation>
    <scope>NUCLEOTIDE SEQUENCE [LARGE SCALE GENOMIC DNA]</scope>
    <source>
        <strain evidence="3">Tai18E2 / Tucson 14021-0261.01</strain>
    </source>
</reference>
<accession>B4NWM8</accession>
<feature type="region of interest" description="Disordered" evidence="1">
    <location>
        <begin position="145"/>
        <end position="169"/>
    </location>
</feature>
<feature type="compositionally biased region" description="Polar residues" evidence="1">
    <location>
        <begin position="148"/>
        <end position="161"/>
    </location>
</feature>
<reference evidence="2 3" key="1">
    <citation type="journal article" date="2007" name="Nature">
        <title>Evolution of genes and genomes on the Drosophila phylogeny.</title>
        <authorList>
            <consortium name="Drosophila 12 Genomes Consortium"/>
            <person name="Clark A.G."/>
            <person name="Eisen M.B."/>
            <person name="Smith D.R."/>
            <person name="Bergman C.M."/>
            <person name="Oliver B."/>
            <person name="Markow T.A."/>
            <person name="Kaufman T.C."/>
            <person name="Kellis M."/>
            <person name="Gelbart W."/>
            <person name="Iyer V.N."/>
            <person name="Pollard D.A."/>
            <person name="Sackton T.B."/>
            <person name="Larracuente A.M."/>
            <person name="Singh N.D."/>
            <person name="Abad J.P."/>
            <person name="Abt D.N."/>
            <person name="Adryan B."/>
            <person name="Aguade M."/>
            <person name="Akashi H."/>
            <person name="Anderson W.W."/>
            <person name="Aquadro C.F."/>
            <person name="Ardell D.H."/>
            <person name="Arguello R."/>
            <person name="Artieri C.G."/>
            <person name="Barbash D.A."/>
            <person name="Barker D."/>
            <person name="Barsanti P."/>
            <person name="Batterham P."/>
            <person name="Batzoglou S."/>
            <person name="Begun D."/>
            <person name="Bhutkar A."/>
            <person name="Blanco E."/>
            <person name="Bosak S.A."/>
            <person name="Bradley R.K."/>
            <person name="Brand A.D."/>
            <person name="Brent M.R."/>
            <person name="Brooks A.N."/>
            <person name="Brown R.H."/>
            <person name="Butlin R.K."/>
            <person name="Caggese C."/>
            <person name="Calvi B.R."/>
            <person name="Bernardo de Carvalho A."/>
            <person name="Caspi A."/>
            <person name="Castrezana S."/>
            <person name="Celniker S.E."/>
            <person name="Chang J.L."/>
            <person name="Chapple C."/>
            <person name="Chatterji S."/>
            <person name="Chinwalla A."/>
            <person name="Civetta A."/>
            <person name="Clifton S.W."/>
            <person name="Comeron J.M."/>
            <person name="Costello J.C."/>
            <person name="Coyne J.A."/>
            <person name="Daub J."/>
            <person name="David R.G."/>
            <person name="Delcher A.L."/>
            <person name="Delehaunty K."/>
            <person name="Do C.B."/>
            <person name="Ebling H."/>
            <person name="Edwards K."/>
            <person name="Eickbush T."/>
            <person name="Evans J.D."/>
            <person name="Filipski A."/>
            <person name="Findeiss S."/>
            <person name="Freyhult E."/>
            <person name="Fulton L."/>
            <person name="Fulton R."/>
            <person name="Garcia A.C."/>
            <person name="Gardiner A."/>
            <person name="Garfield D.A."/>
            <person name="Garvin B.E."/>
            <person name="Gibson G."/>
            <person name="Gilbert D."/>
            <person name="Gnerre S."/>
            <person name="Godfrey J."/>
            <person name="Good R."/>
            <person name="Gotea V."/>
            <person name="Gravely B."/>
            <person name="Greenberg A.J."/>
            <person name="Griffiths-Jones S."/>
            <person name="Gross S."/>
            <person name="Guigo R."/>
            <person name="Gustafson E.A."/>
            <person name="Haerty W."/>
            <person name="Hahn M.W."/>
            <person name="Halligan D.L."/>
            <person name="Halpern A.L."/>
            <person name="Halter G.M."/>
            <person name="Han M.V."/>
            <person name="Heger A."/>
            <person name="Hillier L."/>
            <person name="Hinrichs A.S."/>
            <person name="Holmes I."/>
            <person name="Hoskins R.A."/>
            <person name="Hubisz M.J."/>
            <person name="Hultmark D."/>
            <person name="Huntley M.A."/>
            <person name="Jaffe D.B."/>
            <person name="Jagadeeshan S."/>
            <person name="Jeck W.R."/>
            <person name="Johnson J."/>
            <person name="Jones C.D."/>
            <person name="Jordan W.C."/>
            <person name="Karpen G.H."/>
            <person name="Kataoka E."/>
            <person name="Keightley P.D."/>
            <person name="Kheradpour P."/>
            <person name="Kirkness E.F."/>
            <person name="Koerich L.B."/>
            <person name="Kristiansen K."/>
            <person name="Kudrna D."/>
            <person name="Kulathinal R.J."/>
            <person name="Kumar S."/>
            <person name="Kwok R."/>
            <person name="Lander E."/>
            <person name="Langley C.H."/>
            <person name="Lapoint R."/>
            <person name="Lazzaro B.P."/>
            <person name="Lee S.J."/>
            <person name="Levesque L."/>
            <person name="Li R."/>
            <person name="Lin C.F."/>
            <person name="Lin M.F."/>
            <person name="Lindblad-Toh K."/>
            <person name="Llopart A."/>
            <person name="Long M."/>
            <person name="Low L."/>
            <person name="Lozovsky E."/>
            <person name="Lu J."/>
            <person name="Luo M."/>
            <person name="Machado C.A."/>
            <person name="Makalowski W."/>
            <person name="Marzo M."/>
            <person name="Matsuda M."/>
            <person name="Matzkin L."/>
            <person name="McAllister B."/>
            <person name="McBride C.S."/>
            <person name="McKernan B."/>
            <person name="McKernan K."/>
            <person name="Mendez-Lago M."/>
            <person name="Minx P."/>
            <person name="Mollenhauer M.U."/>
            <person name="Montooth K."/>
            <person name="Mount S.M."/>
            <person name="Mu X."/>
            <person name="Myers E."/>
            <person name="Negre B."/>
            <person name="Newfeld S."/>
            <person name="Nielsen R."/>
            <person name="Noor M.A."/>
            <person name="O'Grady P."/>
            <person name="Pachter L."/>
            <person name="Papaceit M."/>
            <person name="Parisi M.J."/>
            <person name="Parisi M."/>
            <person name="Parts L."/>
            <person name="Pedersen J.S."/>
            <person name="Pesole G."/>
            <person name="Phillippy A.M."/>
            <person name="Ponting C.P."/>
            <person name="Pop M."/>
            <person name="Porcelli D."/>
            <person name="Powell J.R."/>
            <person name="Prohaska S."/>
            <person name="Pruitt K."/>
            <person name="Puig M."/>
            <person name="Quesneville H."/>
            <person name="Ram K.R."/>
            <person name="Rand D."/>
            <person name="Rasmussen M.D."/>
            <person name="Reed L.K."/>
            <person name="Reenan R."/>
            <person name="Reily A."/>
            <person name="Remington K.A."/>
            <person name="Rieger T.T."/>
            <person name="Ritchie M.G."/>
            <person name="Robin C."/>
            <person name="Rogers Y.H."/>
            <person name="Rohde C."/>
            <person name="Rozas J."/>
            <person name="Rubenfield M.J."/>
            <person name="Ruiz A."/>
            <person name="Russo S."/>
            <person name="Salzberg S.L."/>
            <person name="Sanchez-Gracia A."/>
            <person name="Saranga D.J."/>
            <person name="Sato H."/>
            <person name="Schaeffer S.W."/>
            <person name="Schatz M.C."/>
            <person name="Schlenke T."/>
            <person name="Schwartz R."/>
            <person name="Segarra C."/>
            <person name="Singh R.S."/>
            <person name="Sirot L."/>
            <person name="Sirota M."/>
            <person name="Sisneros N.B."/>
            <person name="Smith C.D."/>
            <person name="Smith T.F."/>
            <person name="Spieth J."/>
            <person name="Stage D.E."/>
            <person name="Stark A."/>
            <person name="Stephan W."/>
            <person name="Strausberg R.L."/>
            <person name="Strempel S."/>
            <person name="Sturgill D."/>
            <person name="Sutton G."/>
            <person name="Sutton G.G."/>
            <person name="Tao W."/>
            <person name="Teichmann S."/>
            <person name="Tobari Y.N."/>
            <person name="Tomimura Y."/>
            <person name="Tsolas J.M."/>
            <person name="Valente V.L."/>
            <person name="Venter E."/>
            <person name="Venter J.C."/>
            <person name="Vicario S."/>
            <person name="Vieira F.G."/>
            <person name="Vilella A.J."/>
            <person name="Villasante A."/>
            <person name="Walenz B."/>
            <person name="Wang J."/>
            <person name="Wasserman M."/>
            <person name="Watts T."/>
            <person name="Wilson D."/>
            <person name="Wilson R.K."/>
            <person name="Wing R.A."/>
            <person name="Wolfner M.F."/>
            <person name="Wong A."/>
            <person name="Wong G.K."/>
            <person name="Wu C.I."/>
            <person name="Wu G."/>
            <person name="Yamamoto D."/>
            <person name="Yang H.P."/>
            <person name="Yang S.P."/>
            <person name="Yorke J.A."/>
            <person name="Yoshida K."/>
            <person name="Zdobnov E."/>
            <person name="Zhang P."/>
            <person name="Zhang Y."/>
            <person name="Zimin A.V."/>
            <person name="Baldwin J."/>
            <person name="Abdouelleil A."/>
            <person name="Abdulkadir J."/>
            <person name="Abebe A."/>
            <person name="Abera B."/>
            <person name="Abreu J."/>
            <person name="Acer S.C."/>
            <person name="Aftuck L."/>
            <person name="Alexander A."/>
            <person name="An P."/>
            <person name="Anderson E."/>
            <person name="Anderson S."/>
            <person name="Arachi H."/>
            <person name="Azer M."/>
            <person name="Bachantsang P."/>
            <person name="Barry A."/>
            <person name="Bayul T."/>
            <person name="Berlin A."/>
            <person name="Bessette D."/>
            <person name="Bloom T."/>
            <person name="Blye J."/>
            <person name="Boguslavskiy L."/>
            <person name="Bonnet C."/>
            <person name="Boukhgalter B."/>
            <person name="Bourzgui I."/>
            <person name="Brown A."/>
            <person name="Cahill P."/>
            <person name="Channer S."/>
            <person name="Cheshatsang Y."/>
            <person name="Chuda L."/>
            <person name="Citroen M."/>
            <person name="Collymore A."/>
            <person name="Cooke P."/>
            <person name="Costello M."/>
            <person name="D'Aco K."/>
            <person name="Daza R."/>
            <person name="De Haan G."/>
            <person name="DeGray S."/>
            <person name="DeMaso C."/>
            <person name="Dhargay N."/>
            <person name="Dooley K."/>
            <person name="Dooley E."/>
            <person name="Doricent M."/>
            <person name="Dorje P."/>
            <person name="Dorjee K."/>
            <person name="Dupes A."/>
            <person name="Elong R."/>
            <person name="Falk J."/>
            <person name="Farina A."/>
            <person name="Faro S."/>
            <person name="Ferguson D."/>
            <person name="Fisher S."/>
            <person name="Foley C.D."/>
            <person name="Franke A."/>
            <person name="Friedrich D."/>
            <person name="Gadbois L."/>
            <person name="Gearin G."/>
            <person name="Gearin C.R."/>
            <person name="Giannoukos G."/>
            <person name="Goode T."/>
            <person name="Graham J."/>
            <person name="Grandbois E."/>
            <person name="Grewal S."/>
            <person name="Gyaltsen K."/>
            <person name="Hafez N."/>
            <person name="Hagos B."/>
            <person name="Hall J."/>
            <person name="Henson C."/>
            <person name="Hollinger A."/>
            <person name="Honan T."/>
            <person name="Huard M.D."/>
            <person name="Hughes L."/>
            <person name="Hurhula B."/>
            <person name="Husby M.E."/>
            <person name="Kamat A."/>
            <person name="Kanga B."/>
            <person name="Kashin S."/>
            <person name="Khazanovich D."/>
            <person name="Kisner P."/>
            <person name="Lance K."/>
            <person name="Lara M."/>
            <person name="Lee W."/>
            <person name="Lennon N."/>
            <person name="Letendre F."/>
            <person name="LeVine R."/>
            <person name="Lipovsky A."/>
            <person name="Liu X."/>
            <person name="Liu J."/>
            <person name="Liu S."/>
            <person name="Lokyitsang T."/>
            <person name="Lokyitsang Y."/>
            <person name="Lubonja R."/>
            <person name="Lui A."/>
            <person name="MacDonald P."/>
            <person name="Magnisalis V."/>
            <person name="Maru K."/>
            <person name="Matthews C."/>
            <person name="McCusker W."/>
            <person name="McDonough S."/>
            <person name="Mehta T."/>
            <person name="Meldrim J."/>
            <person name="Meneus L."/>
            <person name="Mihai O."/>
            <person name="Mihalev A."/>
            <person name="Mihova T."/>
            <person name="Mittelman R."/>
            <person name="Mlenga V."/>
            <person name="Montmayeur A."/>
            <person name="Mulrain L."/>
            <person name="Navidi A."/>
            <person name="Naylor J."/>
            <person name="Negash T."/>
            <person name="Nguyen T."/>
            <person name="Nguyen N."/>
            <person name="Nicol R."/>
            <person name="Norbu C."/>
            <person name="Norbu N."/>
            <person name="Novod N."/>
            <person name="O'Neill B."/>
            <person name="Osman S."/>
            <person name="Markiewicz E."/>
            <person name="Oyono O.L."/>
            <person name="Patti C."/>
            <person name="Phunkhang P."/>
            <person name="Pierre F."/>
            <person name="Priest M."/>
            <person name="Raghuraman S."/>
            <person name="Rege F."/>
            <person name="Reyes R."/>
            <person name="Rise C."/>
            <person name="Rogov P."/>
            <person name="Ross K."/>
            <person name="Ryan E."/>
            <person name="Settipalli S."/>
            <person name="Shea T."/>
            <person name="Sherpa N."/>
            <person name="Shi L."/>
            <person name="Shih D."/>
            <person name="Sparrow T."/>
            <person name="Spaulding J."/>
            <person name="Stalker J."/>
            <person name="Stange-Thomann N."/>
            <person name="Stavropoulos S."/>
            <person name="Stone C."/>
            <person name="Strader C."/>
            <person name="Tesfaye S."/>
            <person name="Thomson T."/>
            <person name="Thoulutsang Y."/>
            <person name="Thoulutsang D."/>
            <person name="Topham K."/>
            <person name="Topping I."/>
            <person name="Tsamla T."/>
            <person name="Vassiliev H."/>
            <person name="Vo A."/>
            <person name="Wangchuk T."/>
            <person name="Wangdi T."/>
            <person name="Weiand M."/>
            <person name="Wilkinson J."/>
            <person name="Wilson A."/>
            <person name="Yadav S."/>
            <person name="Young G."/>
            <person name="Yu Q."/>
            <person name="Zembek L."/>
            <person name="Zhong D."/>
            <person name="Zimmer A."/>
            <person name="Zwirko Z."/>
            <person name="Jaffe D.B."/>
            <person name="Alvarez P."/>
            <person name="Brockman W."/>
            <person name="Butler J."/>
            <person name="Chin C."/>
            <person name="Gnerre S."/>
            <person name="Grabherr M."/>
            <person name="Kleber M."/>
            <person name="Mauceli E."/>
            <person name="MacCallum I."/>
        </authorList>
    </citation>
    <scope>NUCLEOTIDE SEQUENCE [LARGE SCALE GENOMIC DNA]</scope>
    <source>
        <strain evidence="3">Tai18E2 / Tucson 14021-0261.01</strain>
    </source>
</reference>
<dbReference type="KEGG" id="dya:Dyak_GE15132"/>
<dbReference type="eggNOG" id="ENOG502QSCZ">
    <property type="taxonomic scope" value="Eukaryota"/>
</dbReference>
<protein>
    <submittedName>
        <fullName evidence="2">Uncharacterized protein</fullName>
    </submittedName>
</protein>
<gene>
    <name evidence="2" type="primary">Dyak\GE15132</name>
    <name evidence="2" type="synonym">dyak_GLEANR_1643</name>
    <name evidence="2" type="synonym">GE15132</name>
    <name evidence="2" type="ORF">Dyak_GE15132</name>
</gene>
<keyword evidence="3" id="KW-1185">Reference proteome</keyword>
<proteinExistence type="predicted"/>
<organism evidence="2 3">
    <name type="scientific">Drosophila yakuba</name>
    <name type="common">Fruit fly</name>
    <dbReference type="NCBI Taxonomy" id="7245"/>
    <lineage>
        <taxon>Eukaryota</taxon>
        <taxon>Metazoa</taxon>
        <taxon>Ecdysozoa</taxon>
        <taxon>Arthropoda</taxon>
        <taxon>Hexapoda</taxon>
        <taxon>Insecta</taxon>
        <taxon>Pterygota</taxon>
        <taxon>Neoptera</taxon>
        <taxon>Endopterygota</taxon>
        <taxon>Diptera</taxon>
        <taxon>Brachycera</taxon>
        <taxon>Muscomorpha</taxon>
        <taxon>Ephydroidea</taxon>
        <taxon>Drosophilidae</taxon>
        <taxon>Drosophila</taxon>
        <taxon>Sophophora</taxon>
    </lineage>
</organism>
<sequence>MPVRSKLQPIRKRRTTIGGANPLPAHVLEKIKQRNFSENIGNIGNQVQIRRPANSQMLVDRSNSRDWNDSNSRGQLNLSCVTPPPPENLNWGSSFGRSLSQELFNESNTRMPNDNFQQGNPNPSGFRTMEDSYYRNVQAAQPRMDTGRTINESQSQSQIGNTHPRMNMDRNNYELQFGNSHARMNMDHNNYEAQFGNSQINLDHNYCETQFGNSHPRMNLDRNNCEPQFVNKPTRMNMDRDEGFNTSGYRRFESDILEPPSQFKNPRAEFERRGVSHDGNKHAEREPVARSTQILDKMFTIGGLKMPYVTNLVNEPYASDMRSYAARFFKKSPDYLIRQNKSKEVPLVQHIYNDMMDITELSDDMEGRLHTRFRDSLSLEWTKIYRGRNYRSWEGWWKDFRNIDVDIYEQLKNFDCFNVKYNFMMPAGDAAASKLIKLVTIALEKNRNDYLGNMKIVYAMMDRHVLGNLSMEATAQLQDIIRSVPNHLWIFKLRCMIYVWYNYSQVMKSKDTGDKNYQMVLKQWKSPVIHWIAKQAFFELKNISKSEFPQYRELYGAASKVAKKT</sequence>
<feature type="compositionally biased region" description="Polar residues" evidence="1">
    <location>
        <begin position="109"/>
        <end position="125"/>
    </location>
</feature>
<dbReference type="EMBL" id="CM000157">
    <property type="protein sequence ID" value="EDW87370.2"/>
    <property type="molecule type" value="Genomic_DNA"/>
</dbReference>
<dbReference type="AlphaFoldDB" id="B4NWM8"/>
<evidence type="ECO:0000313" key="2">
    <source>
        <dbReference type="EMBL" id="EDW87370.2"/>
    </source>
</evidence>
<dbReference type="OrthoDB" id="7854954at2759"/>
<evidence type="ECO:0000313" key="3">
    <source>
        <dbReference type="Proteomes" id="UP000002282"/>
    </source>
</evidence>
<dbReference type="Proteomes" id="UP000002282">
    <property type="component" value="Chromosome 2L"/>
</dbReference>